<dbReference type="NCBIfam" id="TIGR00231">
    <property type="entry name" value="small_GTP"/>
    <property type="match status" value="1"/>
</dbReference>
<dbReference type="SMART" id="SM00176">
    <property type="entry name" value="RAN"/>
    <property type="match status" value="1"/>
</dbReference>
<protein>
    <submittedName>
        <fullName evidence="4">Ras-related protein Rab-24-like</fullName>
    </submittedName>
</protein>
<keyword evidence="2" id="KW-0547">Nucleotide-binding</keyword>
<evidence type="ECO:0000256" key="1">
    <source>
        <dbReference type="ARBA" id="ARBA00006270"/>
    </source>
</evidence>
<dbReference type="GeneID" id="105266384"/>
<dbReference type="KEGG" id="fas:105266384"/>
<dbReference type="InterPro" id="IPR001806">
    <property type="entry name" value="Small_GTPase"/>
</dbReference>
<comment type="similarity">
    <text evidence="1">Belongs to the small GTPase superfamily. Rab family.</text>
</comment>
<dbReference type="SMART" id="SM00175">
    <property type="entry name" value="RAB"/>
    <property type="match status" value="1"/>
</dbReference>
<accession>A0A9R1T5F5</accession>
<evidence type="ECO:0000256" key="2">
    <source>
        <dbReference type="ARBA" id="ARBA00022741"/>
    </source>
</evidence>
<dbReference type="RefSeq" id="XP_011302808.1">
    <property type="nucleotide sequence ID" value="XM_011304506.1"/>
</dbReference>
<dbReference type="Gene3D" id="3.40.50.300">
    <property type="entry name" value="P-loop containing nucleotide triphosphate hydrolases"/>
    <property type="match status" value="1"/>
</dbReference>
<proteinExistence type="inferred from homology"/>
<dbReference type="AlphaFoldDB" id="A0A9R1T5F5"/>
<dbReference type="SUPFAM" id="SSF52540">
    <property type="entry name" value="P-loop containing nucleoside triphosphate hydrolases"/>
    <property type="match status" value="1"/>
</dbReference>
<dbReference type="FunFam" id="3.40.50.300:FF:001204">
    <property type="entry name" value="Small GTP-binding protein, putative"/>
    <property type="match status" value="1"/>
</dbReference>
<name>A0A9R1T5F5_9HYME</name>
<organism evidence="3 4">
    <name type="scientific">Fopius arisanus</name>
    <dbReference type="NCBI Taxonomy" id="64838"/>
    <lineage>
        <taxon>Eukaryota</taxon>
        <taxon>Metazoa</taxon>
        <taxon>Ecdysozoa</taxon>
        <taxon>Arthropoda</taxon>
        <taxon>Hexapoda</taxon>
        <taxon>Insecta</taxon>
        <taxon>Pterygota</taxon>
        <taxon>Neoptera</taxon>
        <taxon>Endopterygota</taxon>
        <taxon>Hymenoptera</taxon>
        <taxon>Apocrita</taxon>
        <taxon>Ichneumonoidea</taxon>
        <taxon>Braconidae</taxon>
        <taxon>Opiinae</taxon>
        <taxon>Fopius</taxon>
    </lineage>
</organism>
<sequence>MHRVDMKIVLLGDGAVGKTSLMERFVNERFNESLKYQNTIAAAFASRQLEINGEKLVLGIWDTAGSERYDSMTKIYYRGARAAIVCYEISNQQTFNRAKHWIRELRSVEEKCKIYLCATKSDLLLMGETPSPSLEAVELYASGIQSKWYITSSKTGENISEMFQEIAKDFSMDPSNREELKQELITISVNDKGSSWCACFRWR</sequence>
<dbReference type="GO" id="GO:0005525">
    <property type="term" value="F:GTP binding"/>
    <property type="evidence" value="ECO:0007669"/>
    <property type="project" value="InterPro"/>
</dbReference>
<dbReference type="GO" id="GO:0003924">
    <property type="term" value="F:GTPase activity"/>
    <property type="evidence" value="ECO:0007669"/>
    <property type="project" value="InterPro"/>
</dbReference>
<reference evidence="4" key="1">
    <citation type="submission" date="2025-08" db="UniProtKB">
        <authorList>
            <consortium name="RefSeq"/>
        </authorList>
    </citation>
    <scope>IDENTIFICATION</scope>
    <source>
        <strain evidence="4">USDA-PBARC FA_bdor</strain>
        <tissue evidence="4">Whole organism</tissue>
    </source>
</reference>
<dbReference type="SMART" id="SM00174">
    <property type="entry name" value="RHO"/>
    <property type="match status" value="1"/>
</dbReference>
<dbReference type="PRINTS" id="PR00449">
    <property type="entry name" value="RASTRNSFRMNG"/>
</dbReference>
<dbReference type="OrthoDB" id="25896at2759"/>
<dbReference type="PANTHER" id="PTHR47978">
    <property type="match status" value="1"/>
</dbReference>
<dbReference type="InterPro" id="IPR005225">
    <property type="entry name" value="Small_GTP-bd"/>
</dbReference>
<evidence type="ECO:0000313" key="3">
    <source>
        <dbReference type="Proteomes" id="UP000694866"/>
    </source>
</evidence>
<gene>
    <name evidence="4" type="primary">LOC105266384</name>
</gene>
<evidence type="ECO:0000313" key="4">
    <source>
        <dbReference type="RefSeq" id="XP_011302808.1"/>
    </source>
</evidence>
<dbReference type="Proteomes" id="UP000694866">
    <property type="component" value="Unplaced"/>
</dbReference>
<dbReference type="InterPro" id="IPR027417">
    <property type="entry name" value="P-loop_NTPase"/>
</dbReference>
<dbReference type="PROSITE" id="PS51419">
    <property type="entry name" value="RAB"/>
    <property type="match status" value="1"/>
</dbReference>
<dbReference type="PROSITE" id="PS51421">
    <property type="entry name" value="RAS"/>
    <property type="match status" value="1"/>
</dbReference>
<dbReference type="SMART" id="SM00173">
    <property type="entry name" value="RAS"/>
    <property type="match status" value="1"/>
</dbReference>
<dbReference type="Pfam" id="PF00071">
    <property type="entry name" value="Ras"/>
    <property type="match status" value="1"/>
</dbReference>
<keyword evidence="3" id="KW-1185">Reference proteome</keyword>